<dbReference type="Proteomes" id="UP000186817">
    <property type="component" value="Unassembled WGS sequence"/>
</dbReference>
<comment type="caution">
    <text evidence="1">The sequence shown here is derived from an EMBL/GenBank/DDBJ whole genome shotgun (WGS) entry which is preliminary data.</text>
</comment>
<gene>
    <name evidence="1" type="ORF">AK812_SmicGene28902</name>
</gene>
<dbReference type="AlphaFoldDB" id="A0A1Q9D369"/>
<evidence type="ECO:0000313" key="2">
    <source>
        <dbReference type="Proteomes" id="UP000186817"/>
    </source>
</evidence>
<evidence type="ECO:0000313" key="1">
    <source>
        <dbReference type="EMBL" id="OLP89613.1"/>
    </source>
</evidence>
<organism evidence="1 2">
    <name type="scientific">Symbiodinium microadriaticum</name>
    <name type="common">Dinoflagellate</name>
    <name type="synonym">Zooxanthella microadriatica</name>
    <dbReference type="NCBI Taxonomy" id="2951"/>
    <lineage>
        <taxon>Eukaryota</taxon>
        <taxon>Sar</taxon>
        <taxon>Alveolata</taxon>
        <taxon>Dinophyceae</taxon>
        <taxon>Suessiales</taxon>
        <taxon>Symbiodiniaceae</taxon>
        <taxon>Symbiodinium</taxon>
    </lineage>
</organism>
<sequence>MCVSERASEGESEQTEWTALACKREPSVIPILGATFTHSTCYRPYALPTMEFDIKTRINRDIREYIAQSFDGEIAVSLSYNKAIGRNHTYATGQECGKVFTRRVHPMRRVLLIQHWKGLYGFFHQGEVRNDLPVLNLVSQPQSTNSQIIEQLLHAEERTRMFHQESIWCHEEIQMNLVAKLNEMVQEDQGSTMRTEEPEHQRNLLRAVGTDGVGLDVIKVGTWMLCGGGRSLSGRYHGWHLGALWERTEFV</sequence>
<protein>
    <submittedName>
        <fullName evidence="1">Uncharacterized protein</fullName>
    </submittedName>
</protein>
<proteinExistence type="predicted"/>
<accession>A0A1Q9D369</accession>
<name>A0A1Q9D369_SYMMI</name>
<reference evidence="1 2" key="1">
    <citation type="submission" date="2016-02" db="EMBL/GenBank/DDBJ databases">
        <title>Genome analysis of coral dinoflagellate symbionts highlights evolutionary adaptations to a symbiotic lifestyle.</title>
        <authorList>
            <person name="Aranda M."/>
            <person name="Li Y."/>
            <person name="Liew Y.J."/>
            <person name="Baumgarten S."/>
            <person name="Simakov O."/>
            <person name="Wilson M."/>
            <person name="Piel J."/>
            <person name="Ashoor H."/>
            <person name="Bougouffa S."/>
            <person name="Bajic V.B."/>
            <person name="Ryu T."/>
            <person name="Ravasi T."/>
            <person name="Bayer T."/>
            <person name="Micklem G."/>
            <person name="Kim H."/>
            <person name="Bhak J."/>
            <person name="Lajeunesse T.C."/>
            <person name="Voolstra C.R."/>
        </authorList>
    </citation>
    <scope>NUCLEOTIDE SEQUENCE [LARGE SCALE GENOMIC DNA]</scope>
    <source>
        <strain evidence="1 2">CCMP2467</strain>
    </source>
</reference>
<keyword evidence="2" id="KW-1185">Reference proteome</keyword>
<dbReference type="EMBL" id="LSRX01000751">
    <property type="protein sequence ID" value="OLP89613.1"/>
    <property type="molecule type" value="Genomic_DNA"/>
</dbReference>